<reference evidence="9" key="1">
    <citation type="journal article" date="2023" name="Mol. Phylogenet. Evol.">
        <title>Genome-scale phylogeny and comparative genomics of the fungal order Sordariales.</title>
        <authorList>
            <person name="Hensen N."/>
            <person name="Bonometti L."/>
            <person name="Westerberg I."/>
            <person name="Brannstrom I.O."/>
            <person name="Guillou S."/>
            <person name="Cros-Aarteil S."/>
            <person name="Calhoun S."/>
            <person name="Haridas S."/>
            <person name="Kuo A."/>
            <person name="Mondo S."/>
            <person name="Pangilinan J."/>
            <person name="Riley R."/>
            <person name="LaButti K."/>
            <person name="Andreopoulos B."/>
            <person name="Lipzen A."/>
            <person name="Chen C."/>
            <person name="Yan M."/>
            <person name="Daum C."/>
            <person name="Ng V."/>
            <person name="Clum A."/>
            <person name="Steindorff A."/>
            <person name="Ohm R.A."/>
            <person name="Martin F."/>
            <person name="Silar P."/>
            <person name="Natvig D.O."/>
            <person name="Lalanne C."/>
            <person name="Gautier V."/>
            <person name="Ament-Velasquez S.L."/>
            <person name="Kruys A."/>
            <person name="Hutchinson M.I."/>
            <person name="Powell A.J."/>
            <person name="Barry K."/>
            <person name="Miller A.N."/>
            <person name="Grigoriev I.V."/>
            <person name="Debuchy R."/>
            <person name="Gladieux P."/>
            <person name="Hiltunen Thoren M."/>
            <person name="Johannesson H."/>
        </authorList>
    </citation>
    <scope>NUCLEOTIDE SEQUENCE</scope>
    <source>
        <strain evidence="9">PSN309</strain>
    </source>
</reference>
<reference evidence="9" key="2">
    <citation type="submission" date="2023-05" db="EMBL/GenBank/DDBJ databases">
        <authorList>
            <consortium name="Lawrence Berkeley National Laboratory"/>
            <person name="Steindorff A."/>
            <person name="Hensen N."/>
            <person name="Bonometti L."/>
            <person name="Westerberg I."/>
            <person name="Brannstrom I.O."/>
            <person name="Guillou S."/>
            <person name="Cros-Aarteil S."/>
            <person name="Calhoun S."/>
            <person name="Haridas S."/>
            <person name="Kuo A."/>
            <person name="Mondo S."/>
            <person name="Pangilinan J."/>
            <person name="Riley R."/>
            <person name="Labutti K."/>
            <person name="Andreopoulos B."/>
            <person name="Lipzen A."/>
            <person name="Chen C."/>
            <person name="Yanf M."/>
            <person name="Daum C."/>
            <person name="Ng V."/>
            <person name="Clum A."/>
            <person name="Ohm R."/>
            <person name="Martin F."/>
            <person name="Silar P."/>
            <person name="Natvig D."/>
            <person name="Lalanne C."/>
            <person name="Gautier V."/>
            <person name="Ament-Velasquez S.L."/>
            <person name="Kruys A."/>
            <person name="Hutchinson M.I."/>
            <person name="Powell A.J."/>
            <person name="Barry K."/>
            <person name="Miller A.N."/>
            <person name="Grigoriev I.V."/>
            <person name="Debuchy R."/>
            <person name="Gladieux P."/>
            <person name="Thoren M.H."/>
            <person name="Johannesson H."/>
        </authorList>
    </citation>
    <scope>NUCLEOTIDE SEQUENCE</scope>
    <source>
        <strain evidence="9">PSN309</strain>
    </source>
</reference>
<dbReference type="Pfam" id="PF00082">
    <property type="entry name" value="Peptidase_S8"/>
    <property type="match status" value="1"/>
</dbReference>
<gene>
    <name evidence="9" type="ORF">QBC35DRAFT_498849</name>
</gene>
<dbReference type="Proteomes" id="UP001302126">
    <property type="component" value="Unassembled WGS sequence"/>
</dbReference>
<evidence type="ECO:0000256" key="3">
    <source>
        <dbReference type="ARBA" id="ARBA00022801"/>
    </source>
</evidence>
<evidence type="ECO:0000313" key="9">
    <source>
        <dbReference type="EMBL" id="KAK4187356.1"/>
    </source>
</evidence>
<dbReference type="InterPro" id="IPR000209">
    <property type="entry name" value="Peptidase_S8/S53_dom"/>
</dbReference>
<evidence type="ECO:0000256" key="2">
    <source>
        <dbReference type="ARBA" id="ARBA00022670"/>
    </source>
</evidence>
<dbReference type="Gene3D" id="3.40.50.200">
    <property type="entry name" value="Peptidase S8/S53 domain"/>
    <property type="match status" value="1"/>
</dbReference>
<dbReference type="PROSITE" id="PS00138">
    <property type="entry name" value="SUBTILASE_SER"/>
    <property type="match status" value="1"/>
</dbReference>
<organism evidence="9 10">
    <name type="scientific">Podospora australis</name>
    <dbReference type="NCBI Taxonomy" id="1536484"/>
    <lineage>
        <taxon>Eukaryota</taxon>
        <taxon>Fungi</taxon>
        <taxon>Dikarya</taxon>
        <taxon>Ascomycota</taxon>
        <taxon>Pezizomycotina</taxon>
        <taxon>Sordariomycetes</taxon>
        <taxon>Sordariomycetidae</taxon>
        <taxon>Sordariales</taxon>
        <taxon>Podosporaceae</taxon>
        <taxon>Podospora</taxon>
    </lineage>
</organism>
<keyword evidence="7" id="KW-0732">Signal</keyword>
<dbReference type="PANTHER" id="PTHR43806:SF11">
    <property type="entry name" value="CEREVISIN-RELATED"/>
    <property type="match status" value="1"/>
</dbReference>
<dbReference type="EMBL" id="MU864404">
    <property type="protein sequence ID" value="KAK4187356.1"/>
    <property type="molecule type" value="Genomic_DNA"/>
</dbReference>
<evidence type="ECO:0000256" key="5">
    <source>
        <dbReference type="PROSITE-ProRule" id="PRU01240"/>
    </source>
</evidence>
<feature type="chain" id="PRO_5042962865" evidence="7">
    <location>
        <begin position="24"/>
        <end position="496"/>
    </location>
</feature>
<dbReference type="SUPFAM" id="SSF52743">
    <property type="entry name" value="Subtilisin-like"/>
    <property type="match status" value="1"/>
</dbReference>
<feature type="domain" description="Peptidase S8/S53" evidence="8">
    <location>
        <begin position="239"/>
        <end position="477"/>
    </location>
</feature>
<dbReference type="AlphaFoldDB" id="A0AAN7AG45"/>
<name>A0AAN7AG45_9PEZI</name>
<dbReference type="PANTHER" id="PTHR43806">
    <property type="entry name" value="PEPTIDASE S8"/>
    <property type="match status" value="1"/>
</dbReference>
<dbReference type="InterPro" id="IPR050131">
    <property type="entry name" value="Peptidase_S8_subtilisin-like"/>
</dbReference>
<evidence type="ECO:0000313" key="10">
    <source>
        <dbReference type="Proteomes" id="UP001302126"/>
    </source>
</evidence>
<dbReference type="CDD" id="cd04843">
    <property type="entry name" value="Peptidases_S8_11"/>
    <property type="match status" value="1"/>
</dbReference>
<dbReference type="InterPro" id="IPR015500">
    <property type="entry name" value="Peptidase_S8_subtilisin-rel"/>
</dbReference>
<dbReference type="InterPro" id="IPR034073">
    <property type="entry name" value="Subtilisin_DY-like_dom"/>
</dbReference>
<evidence type="ECO:0000256" key="4">
    <source>
        <dbReference type="ARBA" id="ARBA00022825"/>
    </source>
</evidence>
<comment type="caution">
    <text evidence="9">The sequence shown here is derived from an EMBL/GenBank/DDBJ whole genome shotgun (WGS) entry which is preliminary data.</text>
</comment>
<dbReference type="GO" id="GO:0006508">
    <property type="term" value="P:proteolysis"/>
    <property type="evidence" value="ECO:0007669"/>
    <property type="project" value="UniProtKB-KW"/>
</dbReference>
<keyword evidence="10" id="KW-1185">Reference proteome</keyword>
<keyword evidence="3" id="KW-0378">Hydrolase</keyword>
<evidence type="ECO:0000256" key="6">
    <source>
        <dbReference type="SAM" id="MobiDB-lite"/>
    </source>
</evidence>
<dbReference type="InterPro" id="IPR036852">
    <property type="entry name" value="Peptidase_S8/S53_dom_sf"/>
</dbReference>
<proteinExistence type="inferred from homology"/>
<dbReference type="PROSITE" id="PS51892">
    <property type="entry name" value="SUBTILASE"/>
    <property type="match status" value="1"/>
</dbReference>
<feature type="signal peptide" evidence="7">
    <location>
        <begin position="1"/>
        <end position="23"/>
    </location>
</feature>
<dbReference type="GO" id="GO:0004252">
    <property type="term" value="F:serine-type endopeptidase activity"/>
    <property type="evidence" value="ECO:0007669"/>
    <property type="project" value="InterPro"/>
</dbReference>
<keyword evidence="2" id="KW-0645">Protease</keyword>
<evidence type="ECO:0000256" key="7">
    <source>
        <dbReference type="SAM" id="SignalP"/>
    </source>
</evidence>
<protein>
    <submittedName>
        <fullName evidence="9">Peptidase S8/S53 domain-containing protein</fullName>
    </submittedName>
</protein>
<dbReference type="PRINTS" id="PR00723">
    <property type="entry name" value="SUBTILISIN"/>
</dbReference>
<accession>A0AAN7AG45</accession>
<comment type="similarity">
    <text evidence="1 5">Belongs to the peptidase S8 family.</text>
</comment>
<evidence type="ECO:0000259" key="8">
    <source>
        <dbReference type="Pfam" id="PF00082"/>
    </source>
</evidence>
<comment type="caution">
    <text evidence="5">Lacks conserved residue(s) required for the propagation of feature annotation.</text>
</comment>
<feature type="region of interest" description="Disordered" evidence="6">
    <location>
        <begin position="163"/>
        <end position="182"/>
    </location>
</feature>
<dbReference type="InterPro" id="IPR023828">
    <property type="entry name" value="Peptidase_S8_Ser-AS"/>
</dbReference>
<sequence length="496" mass="53170">MQLPTWTIWLTAYLLANPQLATAAPADKNAATVARAPAPVSAPRIALKLTPEAQEKQKKNAEFIDTLLTAVDGTLQKRKIKKTGVKPLIPLSERPSESLQRLRTRDADVPNFDAWYQFEIDDSTTTVSIASSSSKDKKLSLSPSTLELIHKLNALDAVESVQALQEGPPPAVSPNDDPRNTNQGYLNAAPQGINARYAWTINGGDGFSANIVDVEQGWNLNHEDLVAQNITLISGRNAAYPDHGTSVLGEVLMRDNNLGGVGIVPRAKGRVISQHRSDGSYNTAAAILDACNRMVLGDILLLEAQEFDPVGGQYYWPVSVADANYDAIRACTNLGITVVEAACNGGYDLDVYRNAANKRIFNRNFPSEYRESGAVMVGAASSATPHVRLWYSNQGTRVDVYAWGENIDTTSTDSAGTANNLYTTGFSGTSGASPIVVGAAAAIQGIAQVRLGRKIPPARLRTILRTSGTASQNPSTDRIGVLPNLKAIIDGGHIRL</sequence>
<evidence type="ECO:0000256" key="1">
    <source>
        <dbReference type="ARBA" id="ARBA00011073"/>
    </source>
</evidence>
<keyword evidence="4" id="KW-0720">Serine protease</keyword>